<dbReference type="AlphaFoldDB" id="A0A0Q0QKN8"/>
<sequence length="71" mass="7261">MDFLIWAGAAVSLLGMIGILYCAAQVAKAKKAGLDDAGLRAALRGIVALNLGALFVSVIGLMLVVLGVTFK</sequence>
<dbReference type="RefSeq" id="WP_055209915.1">
    <property type="nucleotide sequence ID" value="NZ_CP061202.1"/>
</dbReference>
<organism evidence="1 2">
    <name type="scientific">Rhodobacter capsulatus</name>
    <name type="common">Rhodopseudomonas capsulata</name>
    <dbReference type="NCBI Taxonomy" id="1061"/>
    <lineage>
        <taxon>Bacteria</taxon>
        <taxon>Pseudomonadati</taxon>
        <taxon>Pseudomonadota</taxon>
        <taxon>Alphaproteobacteria</taxon>
        <taxon>Rhodobacterales</taxon>
        <taxon>Rhodobacter group</taxon>
        <taxon>Rhodobacter</taxon>
    </lineage>
</organism>
<accession>A0A0Q0QKN8</accession>
<evidence type="ECO:0000313" key="1">
    <source>
        <dbReference type="EMBL" id="SDF98970.1"/>
    </source>
</evidence>
<protein>
    <submittedName>
        <fullName evidence="1">Uncharacterized protein</fullName>
    </submittedName>
</protein>
<name>A0A0Q0QKN8_RHOCA</name>
<gene>
    <name evidence="1" type="ORF">SAMN04244550_03226</name>
</gene>
<reference evidence="1 2" key="1">
    <citation type="submission" date="2016-10" db="EMBL/GenBank/DDBJ databases">
        <authorList>
            <person name="de Groot N.N."/>
        </authorList>
    </citation>
    <scope>NUCLEOTIDE SEQUENCE [LARGE SCALE GENOMIC DNA]</scope>
    <source>
        <strain evidence="2">DSM 938 / 37b4</strain>
    </source>
</reference>
<dbReference type="EMBL" id="FNAY01000024">
    <property type="protein sequence ID" value="SDF98970.1"/>
    <property type="molecule type" value="Genomic_DNA"/>
</dbReference>
<proteinExistence type="predicted"/>
<dbReference type="Proteomes" id="UP000183812">
    <property type="component" value="Unassembled WGS sequence"/>
</dbReference>
<evidence type="ECO:0000313" key="2">
    <source>
        <dbReference type="Proteomes" id="UP000183812"/>
    </source>
</evidence>